<dbReference type="EMBL" id="JAPCWZ010000002">
    <property type="protein sequence ID" value="KAK8877659.1"/>
    <property type="molecule type" value="Genomic_DNA"/>
</dbReference>
<sequence length="291" mass="34373">MSRHLHRQQASLPTSRPEVQTLQPVQRHHHHYQLLERQDKAQRLQLLEVKRRRHHLRKKPVEKGKQEHMQRLEQQGRHHQPKTQAPCQEDQQDQEPPLELLQGQRRQVAQQHPRRRRQHQAHRHHLHHQWEPMHLPRPLLEGNHHHPRSALVRRRRRRLQLADKHLHRQNPVTHLRQLEVKHHLLPPAVPVPHRPQQLEQAGSVPHPRLALAHHRHQVLAALLEPLLRVKVLAPEVPGVLHLQVPQQQELEGLVPLERPRPAVAPRDRATVWVRLSSLETRIPSAPGLRGS</sequence>
<keyword evidence="3" id="KW-1185">Reference proteome</keyword>
<proteinExistence type="predicted"/>
<feature type="compositionally biased region" description="Basic and acidic residues" evidence="1">
    <location>
        <begin position="59"/>
        <end position="76"/>
    </location>
</feature>
<feature type="compositionally biased region" description="Basic residues" evidence="1">
    <location>
        <begin position="112"/>
        <end position="127"/>
    </location>
</feature>
<evidence type="ECO:0000313" key="3">
    <source>
        <dbReference type="Proteomes" id="UP001390339"/>
    </source>
</evidence>
<accession>A0ABR2JIR1</accession>
<name>A0ABR2JIR1_9PEZI</name>
<gene>
    <name evidence="2" type="ORF">PGQ11_002605</name>
</gene>
<comment type="caution">
    <text evidence="2">The sequence shown here is derived from an EMBL/GenBank/DDBJ whole genome shotgun (WGS) entry which is preliminary data.</text>
</comment>
<feature type="region of interest" description="Disordered" evidence="1">
    <location>
        <begin position="1"/>
        <end position="29"/>
    </location>
</feature>
<evidence type="ECO:0000313" key="2">
    <source>
        <dbReference type="EMBL" id="KAK8877659.1"/>
    </source>
</evidence>
<feature type="compositionally biased region" description="Low complexity" evidence="1">
    <location>
        <begin position="94"/>
        <end position="111"/>
    </location>
</feature>
<feature type="region of interest" description="Disordered" evidence="1">
    <location>
        <begin position="50"/>
        <end position="132"/>
    </location>
</feature>
<feature type="compositionally biased region" description="Polar residues" evidence="1">
    <location>
        <begin position="8"/>
        <end position="24"/>
    </location>
</feature>
<organism evidence="2 3">
    <name type="scientific">Apiospora arundinis</name>
    <dbReference type="NCBI Taxonomy" id="335852"/>
    <lineage>
        <taxon>Eukaryota</taxon>
        <taxon>Fungi</taxon>
        <taxon>Dikarya</taxon>
        <taxon>Ascomycota</taxon>
        <taxon>Pezizomycotina</taxon>
        <taxon>Sordariomycetes</taxon>
        <taxon>Xylariomycetidae</taxon>
        <taxon>Amphisphaeriales</taxon>
        <taxon>Apiosporaceae</taxon>
        <taxon>Apiospora</taxon>
    </lineage>
</organism>
<reference evidence="2 3" key="1">
    <citation type="journal article" date="2024" name="IMA Fungus">
        <title>Apiospora arundinis, a panoply of carbohydrate-active enzymes and secondary metabolites.</title>
        <authorList>
            <person name="Sorensen T."/>
            <person name="Petersen C."/>
            <person name="Muurmann A.T."/>
            <person name="Christiansen J.V."/>
            <person name="Brundto M.L."/>
            <person name="Overgaard C.K."/>
            <person name="Boysen A.T."/>
            <person name="Wollenberg R.D."/>
            <person name="Larsen T.O."/>
            <person name="Sorensen J.L."/>
            <person name="Nielsen K.L."/>
            <person name="Sondergaard T.E."/>
        </authorList>
    </citation>
    <scope>NUCLEOTIDE SEQUENCE [LARGE SCALE GENOMIC DNA]</scope>
    <source>
        <strain evidence="2 3">AAU 773</strain>
    </source>
</reference>
<protein>
    <submittedName>
        <fullName evidence="2">Uncharacterized protein</fullName>
    </submittedName>
</protein>
<evidence type="ECO:0000256" key="1">
    <source>
        <dbReference type="SAM" id="MobiDB-lite"/>
    </source>
</evidence>
<dbReference type="Proteomes" id="UP001390339">
    <property type="component" value="Unassembled WGS sequence"/>
</dbReference>